<dbReference type="Gene3D" id="1.10.10.10">
    <property type="entry name" value="Winged helix-like DNA-binding domain superfamily/Winged helix DNA-binding domain"/>
    <property type="match status" value="1"/>
</dbReference>
<evidence type="ECO:0000313" key="2">
    <source>
        <dbReference type="EMBL" id="MWB97619.1"/>
    </source>
</evidence>
<dbReference type="SUPFAM" id="SSF46785">
    <property type="entry name" value="Winged helix' DNA-binding domain"/>
    <property type="match status" value="1"/>
</dbReference>
<evidence type="ECO:0000313" key="3">
    <source>
        <dbReference type="Proteomes" id="UP000438182"/>
    </source>
</evidence>
<dbReference type="InterPro" id="IPR000835">
    <property type="entry name" value="HTH_MarR-typ"/>
</dbReference>
<dbReference type="EMBL" id="WSTA01000009">
    <property type="protein sequence ID" value="MWB97619.1"/>
    <property type="molecule type" value="Genomic_DNA"/>
</dbReference>
<proteinExistence type="predicted"/>
<sequence>MDDQKPTDANGARILHPDRDLATVIGDLVAVSSRLARLAASETGNAESPAVWRTLAVLRDLGPLRLGELARASRVAQPTMTKLVHALDERGWVRRLVDAADGRAWKISLDPSGLAALDAWRAELGEALAPWFAGLSPDDVDTLIDASRIVHERLDLQPARGAVRPGGVA</sequence>
<gene>
    <name evidence="2" type="ORF">GB864_03485</name>
</gene>
<organism evidence="2 3">
    <name type="scientific">Agromyces seonyuensis</name>
    <dbReference type="NCBI Taxonomy" id="2662446"/>
    <lineage>
        <taxon>Bacteria</taxon>
        <taxon>Bacillati</taxon>
        <taxon>Actinomycetota</taxon>
        <taxon>Actinomycetes</taxon>
        <taxon>Micrococcales</taxon>
        <taxon>Microbacteriaceae</taxon>
        <taxon>Agromyces</taxon>
    </lineage>
</organism>
<name>A0A6I4P0S9_9MICO</name>
<keyword evidence="3" id="KW-1185">Reference proteome</keyword>
<dbReference type="Proteomes" id="UP000438182">
    <property type="component" value="Unassembled WGS sequence"/>
</dbReference>
<dbReference type="AlphaFoldDB" id="A0A6I4P0S9"/>
<accession>A0A6I4P0S9</accession>
<dbReference type="Pfam" id="PF01047">
    <property type="entry name" value="MarR"/>
    <property type="match status" value="1"/>
</dbReference>
<dbReference type="PROSITE" id="PS50995">
    <property type="entry name" value="HTH_MARR_2"/>
    <property type="match status" value="1"/>
</dbReference>
<dbReference type="InterPro" id="IPR036390">
    <property type="entry name" value="WH_DNA-bd_sf"/>
</dbReference>
<comment type="caution">
    <text evidence="2">The sequence shown here is derived from an EMBL/GenBank/DDBJ whole genome shotgun (WGS) entry which is preliminary data.</text>
</comment>
<dbReference type="InterPro" id="IPR052526">
    <property type="entry name" value="HTH-type_Bedaq_tolerance"/>
</dbReference>
<protein>
    <submittedName>
        <fullName evidence="2">MarR family transcriptional regulator</fullName>
    </submittedName>
</protein>
<dbReference type="InterPro" id="IPR036388">
    <property type="entry name" value="WH-like_DNA-bd_sf"/>
</dbReference>
<dbReference type="GO" id="GO:0003700">
    <property type="term" value="F:DNA-binding transcription factor activity"/>
    <property type="evidence" value="ECO:0007669"/>
    <property type="project" value="InterPro"/>
</dbReference>
<dbReference type="PANTHER" id="PTHR39515">
    <property type="entry name" value="CONSERVED PROTEIN"/>
    <property type="match status" value="1"/>
</dbReference>
<dbReference type="SMART" id="SM00347">
    <property type="entry name" value="HTH_MARR"/>
    <property type="match status" value="1"/>
</dbReference>
<dbReference type="RefSeq" id="WP_160422966.1">
    <property type="nucleotide sequence ID" value="NZ_WSTA01000009.1"/>
</dbReference>
<dbReference type="PANTHER" id="PTHR39515:SF2">
    <property type="entry name" value="HTH-TYPE TRANSCRIPTIONAL REGULATOR RV0880"/>
    <property type="match status" value="1"/>
</dbReference>
<feature type="domain" description="HTH marR-type" evidence="1">
    <location>
        <begin position="21"/>
        <end position="152"/>
    </location>
</feature>
<reference evidence="2 3" key="1">
    <citation type="submission" date="2019-12" db="EMBL/GenBank/DDBJ databases">
        <authorList>
            <person name="Kim Y.S."/>
        </authorList>
    </citation>
    <scope>NUCLEOTIDE SEQUENCE [LARGE SCALE GENOMIC DNA]</scope>
    <source>
        <strain evidence="2 3">MMS17-SY077</strain>
    </source>
</reference>
<evidence type="ECO:0000259" key="1">
    <source>
        <dbReference type="PROSITE" id="PS50995"/>
    </source>
</evidence>